<feature type="transmembrane region" description="Helical" evidence="5">
    <location>
        <begin position="120"/>
        <end position="139"/>
    </location>
</feature>
<organism evidence="6 7">
    <name type="scientific">Aspergillus caelatus</name>
    <dbReference type="NCBI Taxonomy" id="61420"/>
    <lineage>
        <taxon>Eukaryota</taxon>
        <taxon>Fungi</taxon>
        <taxon>Dikarya</taxon>
        <taxon>Ascomycota</taxon>
        <taxon>Pezizomycotina</taxon>
        <taxon>Eurotiomycetes</taxon>
        <taxon>Eurotiomycetidae</taxon>
        <taxon>Eurotiales</taxon>
        <taxon>Aspergillaceae</taxon>
        <taxon>Aspergillus</taxon>
        <taxon>Aspergillus subgen. Circumdati</taxon>
    </lineage>
</organism>
<dbReference type="AlphaFoldDB" id="A0A5N6ZX16"/>
<evidence type="ECO:0000256" key="5">
    <source>
        <dbReference type="SAM" id="Phobius"/>
    </source>
</evidence>
<dbReference type="InterPro" id="IPR000537">
    <property type="entry name" value="UbiA_prenyltransferase"/>
</dbReference>
<dbReference type="GO" id="GO:0016020">
    <property type="term" value="C:membrane"/>
    <property type="evidence" value="ECO:0007669"/>
    <property type="project" value="UniProtKB-SubCell"/>
</dbReference>
<dbReference type="CDD" id="cd13965">
    <property type="entry name" value="PT_UbiA_3"/>
    <property type="match status" value="1"/>
</dbReference>
<feature type="transmembrane region" description="Helical" evidence="5">
    <location>
        <begin position="328"/>
        <end position="353"/>
    </location>
</feature>
<evidence type="ECO:0000256" key="3">
    <source>
        <dbReference type="ARBA" id="ARBA00022989"/>
    </source>
</evidence>
<name>A0A5N6ZX16_9EURO</name>
<feature type="transmembrane region" description="Helical" evidence="5">
    <location>
        <begin position="95"/>
        <end position="114"/>
    </location>
</feature>
<keyword evidence="2 5" id="KW-0812">Transmembrane</keyword>
<evidence type="ECO:0000256" key="1">
    <source>
        <dbReference type="ARBA" id="ARBA00004141"/>
    </source>
</evidence>
<dbReference type="PANTHER" id="PTHR42723">
    <property type="entry name" value="CHLOROPHYLL SYNTHASE"/>
    <property type="match status" value="1"/>
</dbReference>
<dbReference type="InterPro" id="IPR050475">
    <property type="entry name" value="Prenyltransferase_related"/>
</dbReference>
<evidence type="ECO:0000256" key="2">
    <source>
        <dbReference type="ARBA" id="ARBA00022692"/>
    </source>
</evidence>
<keyword evidence="7" id="KW-1185">Reference proteome</keyword>
<evidence type="ECO:0000313" key="7">
    <source>
        <dbReference type="Proteomes" id="UP000326268"/>
    </source>
</evidence>
<dbReference type="EMBL" id="ML737719">
    <property type="protein sequence ID" value="KAE8361945.1"/>
    <property type="molecule type" value="Genomic_DNA"/>
</dbReference>
<dbReference type="Proteomes" id="UP000326268">
    <property type="component" value="Unassembled WGS sequence"/>
</dbReference>
<dbReference type="GO" id="GO:0016765">
    <property type="term" value="F:transferase activity, transferring alkyl or aryl (other than methyl) groups"/>
    <property type="evidence" value="ECO:0007669"/>
    <property type="project" value="InterPro"/>
</dbReference>
<evidence type="ECO:0000256" key="4">
    <source>
        <dbReference type="ARBA" id="ARBA00023136"/>
    </source>
</evidence>
<dbReference type="Gene3D" id="1.10.357.140">
    <property type="entry name" value="UbiA prenyltransferase"/>
    <property type="match status" value="1"/>
</dbReference>
<accession>A0A5N6ZX16</accession>
<keyword evidence="3 5" id="KW-1133">Transmembrane helix</keyword>
<dbReference type="RefSeq" id="XP_031925026.1">
    <property type="nucleotide sequence ID" value="XM_032076097.1"/>
</dbReference>
<keyword evidence="4 5" id="KW-0472">Membrane</keyword>
<dbReference type="OrthoDB" id="434972at2759"/>
<dbReference type="PANTHER" id="PTHR42723:SF1">
    <property type="entry name" value="CHLOROPHYLL SYNTHASE, CHLOROPLASTIC"/>
    <property type="match status" value="1"/>
</dbReference>
<dbReference type="InterPro" id="IPR044878">
    <property type="entry name" value="UbiA_sf"/>
</dbReference>
<dbReference type="GeneID" id="43660543"/>
<protein>
    <submittedName>
        <fullName evidence="6">UbiA prenyltransferase family-domain-containing protein</fullName>
    </submittedName>
</protein>
<gene>
    <name evidence="6" type="ORF">BDV27DRAFT_23680</name>
</gene>
<sequence length="393" mass="44482">MYSKVWLPGVLRHVGSWFISGVVQDYLIDCILTNVLNIKMTTTTTQCLALSRSTIQPLKSDHVIPKGVHEPIRQILHHEFLITERLLRANIREGLVLPIIGLIARFLPAPALLLTTPWTHLALVLIKTFICFICHLYVFEIVNQVLSVDEDIANKPHRPIPAGLLCIPDAYRRWLLSWAICPFIASHLAGPEAAGLFGAYQAWVYFCYVWPKINHWIFRNAFASIGAYNMFRLVDTIIHSEIPSFPVMPKHILLLFSTWVMATVHMQEFHDAEGDRQMKRQTLPVVVGPKGERLLRASTAMLVIGSGVVLLVATSSCIQGSSFPNQHWTVAGLVITGILHNIFACIVGFRCVWHGGVAFDRKTYKRFYMLAAYTMICYLSFWQMTEKEISIPA</sequence>
<dbReference type="Pfam" id="PF01040">
    <property type="entry name" value="UbiA"/>
    <property type="match status" value="1"/>
</dbReference>
<keyword evidence="6" id="KW-0808">Transferase</keyword>
<comment type="subcellular location">
    <subcellularLocation>
        <location evidence="1">Membrane</location>
        <topology evidence="1">Multi-pass membrane protein</topology>
    </subcellularLocation>
</comment>
<reference evidence="6 7" key="1">
    <citation type="submission" date="2019-04" db="EMBL/GenBank/DDBJ databases">
        <title>Friends and foes A comparative genomics studyof 23 Aspergillus species from section Flavi.</title>
        <authorList>
            <consortium name="DOE Joint Genome Institute"/>
            <person name="Kjaerbolling I."/>
            <person name="Vesth T."/>
            <person name="Frisvad J.C."/>
            <person name="Nybo J.L."/>
            <person name="Theobald S."/>
            <person name="Kildgaard S."/>
            <person name="Isbrandt T."/>
            <person name="Kuo A."/>
            <person name="Sato A."/>
            <person name="Lyhne E.K."/>
            <person name="Kogle M.E."/>
            <person name="Wiebenga A."/>
            <person name="Kun R.S."/>
            <person name="Lubbers R.J."/>
            <person name="Makela M.R."/>
            <person name="Barry K."/>
            <person name="Chovatia M."/>
            <person name="Clum A."/>
            <person name="Daum C."/>
            <person name="Haridas S."/>
            <person name="He G."/>
            <person name="LaButti K."/>
            <person name="Lipzen A."/>
            <person name="Mondo S."/>
            <person name="Riley R."/>
            <person name="Salamov A."/>
            <person name="Simmons B.A."/>
            <person name="Magnuson J.K."/>
            <person name="Henrissat B."/>
            <person name="Mortensen U.H."/>
            <person name="Larsen T.O."/>
            <person name="Devries R.P."/>
            <person name="Grigoriev I.V."/>
            <person name="Machida M."/>
            <person name="Baker S.E."/>
            <person name="Andersen M.R."/>
        </authorList>
    </citation>
    <scope>NUCLEOTIDE SEQUENCE [LARGE SCALE GENOMIC DNA]</scope>
    <source>
        <strain evidence="6 7">CBS 763.97</strain>
    </source>
</reference>
<feature type="transmembrane region" description="Helical" evidence="5">
    <location>
        <begin position="365"/>
        <end position="384"/>
    </location>
</feature>
<evidence type="ECO:0000313" key="6">
    <source>
        <dbReference type="EMBL" id="KAE8361945.1"/>
    </source>
</evidence>
<proteinExistence type="predicted"/>
<feature type="transmembrane region" description="Helical" evidence="5">
    <location>
        <begin position="300"/>
        <end position="322"/>
    </location>
</feature>